<dbReference type="Pfam" id="PF13432">
    <property type="entry name" value="TPR_16"/>
    <property type="match status" value="1"/>
</dbReference>
<proteinExistence type="predicted"/>
<evidence type="ECO:0000256" key="1">
    <source>
        <dbReference type="ARBA" id="ARBA00022737"/>
    </source>
</evidence>
<dbReference type="Gene3D" id="1.25.40.10">
    <property type="entry name" value="Tetratricopeptide repeat domain"/>
    <property type="match status" value="2"/>
</dbReference>
<dbReference type="SUPFAM" id="SSF48452">
    <property type="entry name" value="TPR-like"/>
    <property type="match status" value="1"/>
</dbReference>
<dbReference type="InterPro" id="IPR011990">
    <property type="entry name" value="TPR-like_helical_dom_sf"/>
</dbReference>
<evidence type="ECO:0000313" key="3">
    <source>
        <dbReference type="EMBL" id="QYD71681.1"/>
    </source>
</evidence>
<evidence type="ECO:0000256" key="2">
    <source>
        <dbReference type="ARBA" id="ARBA00022803"/>
    </source>
</evidence>
<keyword evidence="2" id="KW-0802">TPR repeat</keyword>
<organism evidence="3 4">
    <name type="scientific">Paraburkholderia edwinii</name>
    <dbReference type="NCBI Taxonomy" id="2861782"/>
    <lineage>
        <taxon>Bacteria</taxon>
        <taxon>Pseudomonadati</taxon>
        <taxon>Pseudomonadota</taxon>
        <taxon>Betaproteobacteria</taxon>
        <taxon>Burkholderiales</taxon>
        <taxon>Burkholderiaceae</taxon>
        <taxon>Paraburkholderia</taxon>
    </lineage>
</organism>
<dbReference type="SMART" id="SM00028">
    <property type="entry name" value="TPR"/>
    <property type="match status" value="4"/>
</dbReference>
<dbReference type="InterPro" id="IPR019734">
    <property type="entry name" value="TPR_rpt"/>
</dbReference>
<evidence type="ECO:0000313" key="4">
    <source>
        <dbReference type="Proteomes" id="UP000826462"/>
    </source>
</evidence>
<dbReference type="SUPFAM" id="SSF53756">
    <property type="entry name" value="UDP-Glycosyltransferase/glycogen phosphorylase"/>
    <property type="match status" value="1"/>
</dbReference>
<dbReference type="Gene3D" id="3.40.50.2000">
    <property type="entry name" value="Glycogen Phosphorylase B"/>
    <property type="match status" value="1"/>
</dbReference>
<dbReference type="EMBL" id="CP080096">
    <property type="protein sequence ID" value="QYD71681.1"/>
    <property type="molecule type" value="Genomic_DNA"/>
</dbReference>
<reference evidence="3 4" key="1">
    <citation type="submission" date="2021-07" db="EMBL/GenBank/DDBJ databases">
        <title>Paraburkholderia edwinii protects Aspergillus sp. from phenazines by acting as a toxin sponge.</title>
        <authorList>
            <person name="Dahlstrom K.M."/>
            <person name="Newman D.K."/>
        </authorList>
    </citation>
    <scope>NUCLEOTIDE SEQUENCE [LARGE SCALE GENOMIC DNA]</scope>
    <source>
        <strain evidence="3 4">Pe01</strain>
    </source>
</reference>
<dbReference type="InterPro" id="IPR050498">
    <property type="entry name" value="Ycf3"/>
</dbReference>
<sequence>METVENGAANVSPHAASAQAFRGAKELHDKGKFAEAETLLRDAIAADPHNSDLRNARGVMFAAMKRNLDAVWCYRDALAINPRAAGIWTNLGNALTSLKHLKGAIYCHQRAIALSQGETSLLHHNLGTALAEAGMHGEAVVAFTRAIEQRKQYDLARWDRGRSYLYLGNYRQAWPDYEVRLVTGQLPKKELPGRQWNGEAYAGKRLVLVVEQGFGDTLWVARYLPRVKALGGELVIECQAELISLIAAMGVADRLIARNSPLPAADFYCYLCSLPGLFTNDVNSIPAAPYFFPSADRAAKLAPLFDRARGRLKVGIVWSGSVTFKKNHERAQPLMRFFQAFALPGVQLYSLQKGPRTSELTSLPKGGPIIDLAPHLEDFADTAAAVSQLDLVIMTDSAVAHLAGAMGKPVWVLLGYVAHWLWLEGRTDSPWYPSMRLFRPRAEGDWDHVFDSASVELMTLAKL</sequence>
<gene>
    <name evidence="3" type="ORF">KZJ38_32320</name>
</gene>
<dbReference type="RefSeq" id="WP_219801110.1">
    <property type="nucleotide sequence ID" value="NZ_CP080096.1"/>
</dbReference>
<name>A0ABX8USC8_9BURK</name>
<dbReference type="PANTHER" id="PTHR44858:SF1">
    <property type="entry name" value="UDP-N-ACETYLGLUCOSAMINE--PEPTIDE N-ACETYLGLUCOSAMINYLTRANSFERASE SPINDLY-RELATED"/>
    <property type="match status" value="1"/>
</dbReference>
<keyword evidence="1" id="KW-0677">Repeat</keyword>
<dbReference type="PANTHER" id="PTHR44858">
    <property type="entry name" value="TETRATRICOPEPTIDE REPEAT PROTEIN 6"/>
    <property type="match status" value="1"/>
</dbReference>
<dbReference type="Proteomes" id="UP000826462">
    <property type="component" value="Chromosome 2"/>
</dbReference>
<protein>
    <submittedName>
        <fullName evidence="3">Tetratricopeptide repeat-containing glycosyltransferase family protein</fullName>
    </submittedName>
</protein>
<keyword evidence="4" id="KW-1185">Reference proteome</keyword>
<accession>A0ABX8USC8</accession>